<keyword evidence="2 7" id="KW-0808">Transferase</keyword>
<dbReference type="GO" id="GO:0019706">
    <property type="term" value="F:protein-cysteine S-palmitoyltransferase activity"/>
    <property type="evidence" value="ECO:0007669"/>
    <property type="project" value="UniProtKB-EC"/>
</dbReference>
<dbReference type="Pfam" id="PF01529">
    <property type="entry name" value="DHHC"/>
    <property type="match status" value="1"/>
</dbReference>
<evidence type="ECO:0000313" key="9">
    <source>
        <dbReference type="EMBL" id="OMJ90104.1"/>
    </source>
</evidence>
<name>A0A1R2CM61_9CILI</name>
<accession>A0A1R2CM61</accession>
<evidence type="ECO:0000256" key="1">
    <source>
        <dbReference type="ARBA" id="ARBA00004141"/>
    </source>
</evidence>
<protein>
    <recommendedName>
        <fullName evidence="7">Palmitoyltransferase</fullName>
        <ecNumber evidence="7">2.3.1.225</ecNumber>
    </recommendedName>
</protein>
<dbReference type="PANTHER" id="PTHR22883:SF203">
    <property type="entry name" value="PALMITOYLTRANSFERASE"/>
    <property type="match status" value="1"/>
</dbReference>
<keyword evidence="5 7" id="KW-0472">Membrane</keyword>
<evidence type="ECO:0000256" key="4">
    <source>
        <dbReference type="ARBA" id="ARBA00022989"/>
    </source>
</evidence>
<keyword evidence="4 7" id="KW-1133">Transmembrane helix</keyword>
<evidence type="ECO:0000256" key="5">
    <source>
        <dbReference type="ARBA" id="ARBA00023136"/>
    </source>
</evidence>
<comment type="caution">
    <text evidence="9">The sequence shown here is derived from an EMBL/GenBank/DDBJ whole genome shotgun (WGS) entry which is preliminary data.</text>
</comment>
<dbReference type="AlphaFoldDB" id="A0A1R2CM61"/>
<keyword evidence="6 7" id="KW-0012">Acyltransferase</keyword>
<dbReference type="PROSITE" id="PS50216">
    <property type="entry name" value="DHHC"/>
    <property type="match status" value="1"/>
</dbReference>
<reference evidence="9 10" key="1">
    <citation type="submission" date="2016-11" db="EMBL/GenBank/DDBJ databases">
        <title>The macronuclear genome of Stentor coeruleus: a giant cell with tiny introns.</title>
        <authorList>
            <person name="Slabodnick M."/>
            <person name="Ruby J.G."/>
            <person name="Reiff S.B."/>
            <person name="Swart E.C."/>
            <person name="Gosai S."/>
            <person name="Prabakaran S."/>
            <person name="Witkowska E."/>
            <person name="Larue G.E."/>
            <person name="Fisher S."/>
            <person name="Freeman R.M."/>
            <person name="Gunawardena J."/>
            <person name="Chu W."/>
            <person name="Stover N.A."/>
            <person name="Gregory B.D."/>
            <person name="Nowacki M."/>
            <person name="Derisi J."/>
            <person name="Roy S.W."/>
            <person name="Marshall W.F."/>
            <person name="Sood P."/>
        </authorList>
    </citation>
    <scope>NUCLEOTIDE SEQUENCE [LARGE SCALE GENOMIC DNA]</scope>
    <source>
        <strain evidence="9">WM001</strain>
    </source>
</reference>
<dbReference type="InterPro" id="IPR001594">
    <property type="entry name" value="Palmitoyltrfase_DHHC"/>
</dbReference>
<feature type="transmembrane region" description="Helical" evidence="7">
    <location>
        <begin position="192"/>
        <end position="218"/>
    </location>
</feature>
<keyword evidence="10" id="KW-1185">Reference proteome</keyword>
<dbReference type="GO" id="GO:0006612">
    <property type="term" value="P:protein targeting to membrane"/>
    <property type="evidence" value="ECO:0007669"/>
    <property type="project" value="TreeGrafter"/>
</dbReference>
<evidence type="ECO:0000256" key="6">
    <source>
        <dbReference type="ARBA" id="ARBA00023315"/>
    </source>
</evidence>
<sequence length="283" mass="33239">MDRPARKNGFSRPFHPYQITSWFIQFFNIIGFFFTTIPCLNSNMRISIGIIYSIFQISTIYFGYKLASSIPTDEIVIIFLTSTDKELIKKLEENPDKYCSFCKSPVKRTSKHCSRCNRCTNNFDHHCKWVNNCIGETNYKTFVILISVCMFLELIICVVCGNNFVESFVSNEVVRRQIEDYYSKDVFVLFQVIQAVMMLEGILFTFLLGYLVGLHLYLRFKGMTTYEYILSKRADTKIIYKEKRFDTTTLNNNSYLNNHIKETQAHCHDLRKSNQRLKTSSRI</sequence>
<dbReference type="PANTHER" id="PTHR22883">
    <property type="entry name" value="ZINC FINGER DHHC DOMAIN CONTAINING PROTEIN"/>
    <property type="match status" value="1"/>
</dbReference>
<keyword evidence="3 7" id="KW-0812">Transmembrane</keyword>
<dbReference type="GO" id="GO:0005794">
    <property type="term" value="C:Golgi apparatus"/>
    <property type="evidence" value="ECO:0007669"/>
    <property type="project" value="TreeGrafter"/>
</dbReference>
<comment type="catalytic activity">
    <reaction evidence="7">
        <text>L-cysteinyl-[protein] + hexadecanoyl-CoA = S-hexadecanoyl-L-cysteinyl-[protein] + CoA</text>
        <dbReference type="Rhea" id="RHEA:36683"/>
        <dbReference type="Rhea" id="RHEA-COMP:10131"/>
        <dbReference type="Rhea" id="RHEA-COMP:11032"/>
        <dbReference type="ChEBI" id="CHEBI:29950"/>
        <dbReference type="ChEBI" id="CHEBI:57287"/>
        <dbReference type="ChEBI" id="CHEBI:57379"/>
        <dbReference type="ChEBI" id="CHEBI:74151"/>
        <dbReference type="EC" id="2.3.1.225"/>
    </reaction>
</comment>
<feature type="domain" description="Palmitoyltransferase DHHC" evidence="8">
    <location>
        <begin position="93"/>
        <end position="230"/>
    </location>
</feature>
<dbReference type="EMBL" id="MPUH01000110">
    <property type="protein sequence ID" value="OMJ90104.1"/>
    <property type="molecule type" value="Genomic_DNA"/>
</dbReference>
<comment type="domain">
    <text evidence="7">The DHHC domain is required for palmitoyltransferase activity.</text>
</comment>
<feature type="transmembrane region" description="Helical" evidence="7">
    <location>
        <begin position="21"/>
        <end position="40"/>
    </location>
</feature>
<comment type="subcellular location">
    <subcellularLocation>
        <location evidence="1">Membrane</location>
        <topology evidence="1">Multi-pass membrane protein</topology>
    </subcellularLocation>
</comment>
<proteinExistence type="inferred from homology"/>
<feature type="transmembrane region" description="Helical" evidence="7">
    <location>
        <begin position="142"/>
        <end position="165"/>
    </location>
</feature>
<organism evidence="9 10">
    <name type="scientific">Stentor coeruleus</name>
    <dbReference type="NCBI Taxonomy" id="5963"/>
    <lineage>
        <taxon>Eukaryota</taxon>
        <taxon>Sar</taxon>
        <taxon>Alveolata</taxon>
        <taxon>Ciliophora</taxon>
        <taxon>Postciliodesmatophora</taxon>
        <taxon>Heterotrichea</taxon>
        <taxon>Heterotrichida</taxon>
        <taxon>Stentoridae</taxon>
        <taxon>Stentor</taxon>
    </lineage>
</organism>
<dbReference type="Proteomes" id="UP000187209">
    <property type="component" value="Unassembled WGS sequence"/>
</dbReference>
<dbReference type="GO" id="GO:0016020">
    <property type="term" value="C:membrane"/>
    <property type="evidence" value="ECO:0007669"/>
    <property type="project" value="UniProtKB-SubCell"/>
</dbReference>
<comment type="similarity">
    <text evidence="7">Belongs to the DHHC palmitoyltransferase family.</text>
</comment>
<dbReference type="EC" id="2.3.1.225" evidence="7"/>
<dbReference type="GO" id="GO:0005783">
    <property type="term" value="C:endoplasmic reticulum"/>
    <property type="evidence" value="ECO:0007669"/>
    <property type="project" value="TreeGrafter"/>
</dbReference>
<evidence type="ECO:0000259" key="8">
    <source>
        <dbReference type="Pfam" id="PF01529"/>
    </source>
</evidence>
<dbReference type="OrthoDB" id="1924421at2759"/>
<evidence type="ECO:0000313" key="10">
    <source>
        <dbReference type="Proteomes" id="UP000187209"/>
    </source>
</evidence>
<gene>
    <name evidence="9" type="ORF">SteCoe_7592</name>
</gene>
<evidence type="ECO:0000256" key="2">
    <source>
        <dbReference type="ARBA" id="ARBA00022679"/>
    </source>
</evidence>
<evidence type="ECO:0000256" key="7">
    <source>
        <dbReference type="RuleBase" id="RU079119"/>
    </source>
</evidence>
<dbReference type="InterPro" id="IPR039859">
    <property type="entry name" value="PFA4/ZDH16/20/ERF2-like"/>
</dbReference>
<evidence type="ECO:0000256" key="3">
    <source>
        <dbReference type="ARBA" id="ARBA00022692"/>
    </source>
</evidence>